<dbReference type="Gene3D" id="6.20.210.20">
    <property type="entry name" value="THAP domain"/>
    <property type="match status" value="1"/>
</dbReference>
<protein>
    <recommendedName>
        <fullName evidence="8">THAP-type domain-containing protein</fullName>
    </recommendedName>
</protein>
<dbReference type="Pfam" id="PF05485">
    <property type="entry name" value="THAP"/>
    <property type="match status" value="1"/>
</dbReference>
<dbReference type="PANTHER" id="PTHR47577:SF2">
    <property type="entry name" value="THAP DOMAIN CONTAINING 9"/>
    <property type="match status" value="1"/>
</dbReference>
<dbReference type="PROSITE" id="PS50950">
    <property type="entry name" value="ZF_THAP"/>
    <property type="match status" value="1"/>
</dbReference>
<sequence length="603" mass="69910">MPYCVFRDCKNSSQKQKSHDGISFHRFPVDPNLRNDWVSIVRQNCKEATWTASKFCVICSAHFKEEDIYFKGKKHHRCLKKHAKPQLFVERAKNREKATHQEARPSHERTTDEKIAHQVTGLSPERTTGNDNFDDIKDSDLESIFDTPRKSRMRKELRRQKLVNVINKKKIQNLQQKVRRLKKKNASLKNILKELYEKIFINIDTHKVLSENIVATELFHNLNRSCAGKKKLKYSPAMRKFCLTLNFYSPRSYEYVRKVFNTCLPHPKTLAKWYTHVKSGPGFTQEAFIALKKMTDNCPHKLLCALMFDEMALRQQKLWDGKKYVGVVDMGDEISESTVLASQAFVFMLVGINQRFKIPLGYFLTNTLTGEQKCNLVNICLVKCYDAGAKVISLTFDGHVTNLTAMKLLGCNIDEDINNMKTSFQHPSDGTEVACFLDPSHVIKLIRNQLEAKKQILDKDGGIVDWNYIIQLNKLQEDEGLHFANKLSKKHIMFRNNIMKVKLATQTLSRSVAKAMNVCRMELGIPQFEHAEPTETFISLMNDMFDVYNTRSMAHFDLKKAIHKGNRDKIYALLDQLKEYIRELQIKSTIKKKLSKIREQNMS</sequence>
<evidence type="ECO:0000256" key="6">
    <source>
        <dbReference type="SAM" id="Coils"/>
    </source>
</evidence>
<gene>
    <name evidence="9" type="ORF">EEDITHA_LOCUS7304</name>
</gene>
<evidence type="ECO:0000256" key="7">
    <source>
        <dbReference type="SAM" id="MobiDB-lite"/>
    </source>
</evidence>
<dbReference type="Pfam" id="PF21787">
    <property type="entry name" value="TNP-like_RNaseH_N"/>
    <property type="match status" value="1"/>
</dbReference>
<feature type="domain" description="THAP-type" evidence="8">
    <location>
        <begin position="1"/>
        <end position="88"/>
    </location>
</feature>
<evidence type="ECO:0000259" key="8">
    <source>
        <dbReference type="PROSITE" id="PS50950"/>
    </source>
</evidence>
<dbReference type="InterPro" id="IPR006612">
    <property type="entry name" value="THAP_Znf"/>
</dbReference>
<dbReference type="Proteomes" id="UP001153954">
    <property type="component" value="Unassembled WGS sequence"/>
</dbReference>
<dbReference type="InterPro" id="IPR048366">
    <property type="entry name" value="TNP-like_GBD"/>
</dbReference>
<keyword evidence="4 5" id="KW-0238">DNA-binding</keyword>
<evidence type="ECO:0000256" key="4">
    <source>
        <dbReference type="ARBA" id="ARBA00023125"/>
    </source>
</evidence>
<feature type="coiled-coil region" evidence="6">
    <location>
        <begin position="164"/>
        <end position="198"/>
    </location>
</feature>
<dbReference type="GO" id="GO:0003677">
    <property type="term" value="F:DNA binding"/>
    <property type="evidence" value="ECO:0007669"/>
    <property type="project" value="UniProtKB-UniRule"/>
</dbReference>
<dbReference type="InterPro" id="IPR048365">
    <property type="entry name" value="TNP-like_RNaseH_N"/>
</dbReference>
<comment type="caution">
    <text evidence="9">The sequence shown here is derived from an EMBL/GenBank/DDBJ whole genome shotgun (WGS) entry which is preliminary data.</text>
</comment>
<reference evidence="9" key="1">
    <citation type="submission" date="2022-03" db="EMBL/GenBank/DDBJ databases">
        <authorList>
            <person name="Tunstrom K."/>
        </authorList>
    </citation>
    <scope>NUCLEOTIDE SEQUENCE</scope>
</reference>
<evidence type="ECO:0000256" key="3">
    <source>
        <dbReference type="ARBA" id="ARBA00022833"/>
    </source>
</evidence>
<dbReference type="SMART" id="SM00692">
    <property type="entry name" value="DM3"/>
    <property type="match status" value="1"/>
</dbReference>
<dbReference type="Pfam" id="PF12017">
    <property type="entry name" value="Tnp_P_element"/>
    <property type="match status" value="1"/>
</dbReference>
<dbReference type="PANTHER" id="PTHR47577">
    <property type="entry name" value="THAP DOMAIN-CONTAINING PROTEIN 6"/>
    <property type="match status" value="1"/>
</dbReference>
<evidence type="ECO:0000256" key="5">
    <source>
        <dbReference type="PROSITE-ProRule" id="PRU00309"/>
    </source>
</evidence>
<accession>A0AAU9TWR9</accession>
<dbReference type="CDD" id="cd14686">
    <property type="entry name" value="bZIP"/>
    <property type="match status" value="1"/>
</dbReference>
<keyword evidence="3" id="KW-0862">Zinc</keyword>
<dbReference type="InterPro" id="IPR021896">
    <property type="entry name" value="THAP9-like_HTH"/>
</dbReference>
<evidence type="ECO:0000256" key="1">
    <source>
        <dbReference type="ARBA" id="ARBA00022723"/>
    </source>
</evidence>
<evidence type="ECO:0000256" key="2">
    <source>
        <dbReference type="ARBA" id="ARBA00022771"/>
    </source>
</evidence>
<name>A0AAU9TWR9_EUPED</name>
<dbReference type="GO" id="GO:0008270">
    <property type="term" value="F:zinc ion binding"/>
    <property type="evidence" value="ECO:0007669"/>
    <property type="project" value="UniProtKB-KW"/>
</dbReference>
<dbReference type="SMART" id="SM00980">
    <property type="entry name" value="THAP"/>
    <property type="match status" value="1"/>
</dbReference>
<dbReference type="InterPro" id="IPR038441">
    <property type="entry name" value="THAP_Znf_sf"/>
</dbReference>
<feature type="region of interest" description="Disordered" evidence="7">
    <location>
        <begin position="94"/>
        <end position="133"/>
    </location>
</feature>
<organism evidence="9 10">
    <name type="scientific">Euphydryas editha</name>
    <name type="common">Edith's checkerspot</name>
    <dbReference type="NCBI Taxonomy" id="104508"/>
    <lineage>
        <taxon>Eukaryota</taxon>
        <taxon>Metazoa</taxon>
        <taxon>Ecdysozoa</taxon>
        <taxon>Arthropoda</taxon>
        <taxon>Hexapoda</taxon>
        <taxon>Insecta</taxon>
        <taxon>Pterygota</taxon>
        <taxon>Neoptera</taxon>
        <taxon>Endopterygota</taxon>
        <taxon>Lepidoptera</taxon>
        <taxon>Glossata</taxon>
        <taxon>Ditrysia</taxon>
        <taxon>Papilionoidea</taxon>
        <taxon>Nymphalidae</taxon>
        <taxon>Nymphalinae</taxon>
        <taxon>Euphydryas</taxon>
    </lineage>
</organism>
<keyword evidence="10" id="KW-1185">Reference proteome</keyword>
<keyword evidence="2 5" id="KW-0863">Zinc-finger</keyword>
<evidence type="ECO:0000313" key="10">
    <source>
        <dbReference type="Proteomes" id="UP001153954"/>
    </source>
</evidence>
<keyword evidence="1" id="KW-0479">Metal-binding</keyword>
<dbReference type="Pfam" id="PF21788">
    <property type="entry name" value="TNP-like_GBD"/>
    <property type="match status" value="1"/>
</dbReference>
<dbReference type="SUPFAM" id="SSF57716">
    <property type="entry name" value="Glucocorticoid receptor-like (DNA-binding domain)"/>
    <property type="match status" value="1"/>
</dbReference>
<dbReference type="AlphaFoldDB" id="A0AAU9TWR9"/>
<feature type="compositionally biased region" description="Basic and acidic residues" evidence="7">
    <location>
        <begin position="94"/>
        <end position="116"/>
    </location>
</feature>
<keyword evidence="6" id="KW-0175">Coiled coil</keyword>
<proteinExistence type="predicted"/>
<evidence type="ECO:0000313" key="9">
    <source>
        <dbReference type="EMBL" id="CAH2091438.1"/>
    </source>
</evidence>
<dbReference type="EMBL" id="CAKOGL010000010">
    <property type="protein sequence ID" value="CAH2091438.1"/>
    <property type="molecule type" value="Genomic_DNA"/>
</dbReference>